<evidence type="ECO:0000313" key="1">
    <source>
        <dbReference type="EMBL" id="MDH0704653.1"/>
    </source>
</evidence>
<gene>
    <name evidence="1" type="ORF">N5D41_24565</name>
</gene>
<dbReference type="EMBL" id="JAOCDH010000048">
    <property type="protein sequence ID" value="MDH0704653.1"/>
    <property type="molecule type" value="Genomic_DNA"/>
</dbReference>
<dbReference type="Proteomes" id="UP001161137">
    <property type="component" value="Unassembled WGS sequence"/>
</dbReference>
<dbReference type="InterPro" id="IPR011856">
    <property type="entry name" value="tRNA_endonuc-like_dom_sf"/>
</dbReference>
<comment type="caution">
    <text evidence="1">The sequence shown here is derived from an EMBL/GenBank/DDBJ whole genome shotgun (WGS) entry which is preliminary data.</text>
</comment>
<sequence length="253" mass="27951">MLVDKITEWLQKTGFPLEMEAADAFRQAGFDVRQSATYMDPQSEKGREIDVLAMDPDLIGVIDISFVIECKSSEKPWVVFTSDDALSHYNRLSAFGITSEAARRALSQGLHRGLPTLGPYLSRPTRGGFGFRQAMSGNSDPAYDASIGALKACLGLALDRDGDMSRLAFAFPVIVVDTPLFECTRKLDGELELTPVERSEFLFSTHIPSHVGCCIRVVTTAYLQRFAREAKALANAIREDLQAEERNILRGVI</sequence>
<dbReference type="GO" id="GO:0003676">
    <property type="term" value="F:nucleic acid binding"/>
    <property type="evidence" value="ECO:0007669"/>
    <property type="project" value="InterPro"/>
</dbReference>
<dbReference type="AlphaFoldDB" id="A0AA42ISG7"/>
<reference evidence="1" key="1">
    <citation type="submission" date="2022-09" db="EMBL/GenBank/DDBJ databases">
        <title>Intensive care unit water sources are persistently colonized with multi-drug resistant bacteria and are the site of extensive horizontal gene transfer of antibiotic resistance genes.</title>
        <authorList>
            <person name="Diorio-Toth L."/>
        </authorList>
    </citation>
    <scope>NUCLEOTIDE SEQUENCE</scope>
    <source>
        <strain evidence="1">GD03863</strain>
    </source>
</reference>
<accession>A0AA42ISG7</accession>
<dbReference type="SUPFAM" id="SSF52980">
    <property type="entry name" value="Restriction endonuclease-like"/>
    <property type="match status" value="1"/>
</dbReference>
<organism evidence="1 2">
    <name type="scientific">Ectopseudomonas toyotomiensis</name>
    <dbReference type="NCBI Taxonomy" id="554344"/>
    <lineage>
        <taxon>Bacteria</taxon>
        <taxon>Pseudomonadati</taxon>
        <taxon>Pseudomonadota</taxon>
        <taxon>Gammaproteobacteria</taxon>
        <taxon>Pseudomonadales</taxon>
        <taxon>Pseudomonadaceae</taxon>
        <taxon>Ectopseudomonas</taxon>
    </lineage>
</organism>
<dbReference type="RefSeq" id="WP_279837896.1">
    <property type="nucleotide sequence ID" value="NZ_JAOCDH010000048.1"/>
</dbReference>
<name>A0AA42ISG7_9GAMM</name>
<dbReference type="Gene3D" id="3.40.1350.10">
    <property type="match status" value="1"/>
</dbReference>
<proteinExistence type="predicted"/>
<protein>
    <submittedName>
        <fullName evidence="1">Uncharacterized protein</fullName>
    </submittedName>
</protein>
<dbReference type="InterPro" id="IPR011335">
    <property type="entry name" value="Restrct_endonuc-II-like"/>
</dbReference>
<evidence type="ECO:0000313" key="2">
    <source>
        <dbReference type="Proteomes" id="UP001161137"/>
    </source>
</evidence>